<sequence length="83" mass="9143">MAVEGQQDAKNAALILSVRTLTDSKLGVDLFRGSASLELYRELSSKKQQFLDEISTKNCCNSQGDQRMIRDGGDDGGIWAMIF</sequence>
<dbReference type="Proteomes" id="UP000317650">
    <property type="component" value="Unassembled WGS sequence"/>
</dbReference>
<keyword evidence="2" id="KW-1185">Reference proteome</keyword>
<comment type="caution">
    <text evidence="1">The sequence shown here is derived from an EMBL/GenBank/DDBJ whole genome shotgun (WGS) entry which is preliminary data.</text>
</comment>
<reference evidence="1 2" key="1">
    <citation type="journal article" date="2019" name="Nat. Plants">
        <title>Genome sequencing of Musa balbisiana reveals subgenome evolution and function divergence in polyploid bananas.</title>
        <authorList>
            <person name="Yao X."/>
        </authorList>
    </citation>
    <scope>NUCLEOTIDE SEQUENCE [LARGE SCALE GENOMIC DNA]</scope>
    <source>
        <strain evidence="2">cv. DH-PKW</strain>
        <tissue evidence="1">Leaves</tissue>
    </source>
</reference>
<accession>A0A4S8I5L0</accession>
<name>A0A4S8I5L0_MUSBA</name>
<evidence type="ECO:0000313" key="1">
    <source>
        <dbReference type="EMBL" id="THU43168.1"/>
    </source>
</evidence>
<dbReference type="EMBL" id="PYDT01000177">
    <property type="protein sequence ID" value="THU43168.1"/>
    <property type="molecule type" value="Genomic_DNA"/>
</dbReference>
<organism evidence="1 2">
    <name type="scientific">Musa balbisiana</name>
    <name type="common">Banana</name>
    <dbReference type="NCBI Taxonomy" id="52838"/>
    <lineage>
        <taxon>Eukaryota</taxon>
        <taxon>Viridiplantae</taxon>
        <taxon>Streptophyta</taxon>
        <taxon>Embryophyta</taxon>
        <taxon>Tracheophyta</taxon>
        <taxon>Spermatophyta</taxon>
        <taxon>Magnoliopsida</taxon>
        <taxon>Liliopsida</taxon>
        <taxon>Zingiberales</taxon>
        <taxon>Musaceae</taxon>
        <taxon>Musa</taxon>
    </lineage>
</organism>
<proteinExistence type="predicted"/>
<evidence type="ECO:0000313" key="2">
    <source>
        <dbReference type="Proteomes" id="UP000317650"/>
    </source>
</evidence>
<dbReference type="AlphaFoldDB" id="A0A4S8I5L0"/>
<protein>
    <submittedName>
        <fullName evidence="1">Uncharacterized protein</fullName>
    </submittedName>
</protein>
<gene>
    <name evidence="1" type="ORF">C4D60_Mb00t02200</name>
</gene>